<name>A0A0S3T9C2_PHAAN</name>
<feature type="signal peptide" evidence="1">
    <location>
        <begin position="1"/>
        <end position="16"/>
    </location>
</feature>
<reference evidence="2 3" key="1">
    <citation type="journal article" date="2015" name="Sci. Rep.">
        <title>The power of single molecule real-time sequencing technology in the de novo assembly of a eukaryotic genome.</title>
        <authorList>
            <person name="Sakai H."/>
            <person name="Naito K."/>
            <person name="Ogiso-Tanaka E."/>
            <person name="Takahashi Y."/>
            <person name="Iseki K."/>
            <person name="Muto C."/>
            <person name="Satou K."/>
            <person name="Teruya K."/>
            <person name="Shiroma A."/>
            <person name="Shimoji M."/>
            <person name="Hirano T."/>
            <person name="Itoh T."/>
            <person name="Kaga A."/>
            <person name="Tomooka N."/>
        </authorList>
    </citation>
    <scope>NUCLEOTIDE SEQUENCE [LARGE SCALE GENOMIC DNA]</scope>
    <source>
        <strain evidence="3">cv. Shumari</strain>
    </source>
</reference>
<gene>
    <name evidence="2" type="primary">Vigan.11G077100</name>
    <name evidence="2" type="ORF">VIGAN_11077100</name>
</gene>
<accession>A0A0S3T9C2</accession>
<dbReference type="AlphaFoldDB" id="A0A0S3T9C2"/>
<keyword evidence="3" id="KW-1185">Reference proteome</keyword>
<dbReference type="EMBL" id="AP015044">
    <property type="protein sequence ID" value="BAU01520.1"/>
    <property type="molecule type" value="Genomic_DNA"/>
</dbReference>
<dbReference type="Proteomes" id="UP000291084">
    <property type="component" value="Chromosome 11"/>
</dbReference>
<evidence type="ECO:0000256" key="1">
    <source>
        <dbReference type="SAM" id="SignalP"/>
    </source>
</evidence>
<protein>
    <recommendedName>
        <fullName evidence="4">Secreted protein</fullName>
    </recommendedName>
</protein>
<evidence type="ECO:0008006" key="4">
    <source>
        <dbReference type="Google" id="ProtNLM"/>
    </source>
</evidence>
<evidence type="ECO:0000313" key="2">
    <source>
        <dbReference type="EMBL" id="BAU01520.1"/>
    </source>
</evidence>
<evidence type="ECO:0000313" key="3">
    <source>
        <dbReference type="Proteomes" id="UP000291084"/>
    </source>
</evidence>
<keyword evidence="1" id="KW-0732">Signal</keyword>
<proteinExistence type="predicted"/>
<feature type="chain" id="PRO_5006618951" description="Secreted protein" evidence="1">
    <location>
        <begin position="17"/>
        <end position="103"/>
    </location>
</feature>
<sequence>MLVVVPLFWNIKSALLLLSIIDISFKVVSPPLCHSSCRMVLYWFQAIYKMNHQVGHDTTSTFPYVTFQKVWSPLFHPTHSFRTKRNMNGRVLFAKFFNQFTQK</sequence>
<organism evidence="2 3">
    <name type="scientific">Vigna angularis var. angularis</name>
    <dbReference type="NCBI Taxonomy" id="157739"/>
    <lineage>
        <taxon>Eukaryota</taxon>
        <taxon>Viridiplantae</taxon>
        <taxon>Streptophyta</taxon>
        <taxon>Embryophyta</taxon>
        <taxon>Tracheophyta</taxon>
        <taxon>Spermatophyta</taxon>
        <taxon>Magnoliopsida</taxon>
        <taxon>eudicotyledons</taxon>
        <taxon>Gunneridae</taxon>
        <taxon>Pentapetalae</taxon>
        <taxon>rosids</taxon>
        <taxon>fabids</taxon>
        <taxon>Fabales</taxon>
        <taxon>Fabaceae</taxon>
        <taxon>Papilionoideae</taxon>
        <taxon>50 kb inversion clade</taxon>
        <taxon>NPAAA clade</taxon>
        <taxon>indigoferoid/millettioid clade</taxon>
        <taxon>Phaseoleae</taxon>
        <taxon>Vigna</taxon>
    </lineage>
</organism>